<evidence type="ECO:0000256" key="1">
    <source>
        <dbReference type="SAM" id="Coils"/>
    </source>
</evidence>
<evidence type="ECO:0000313" key="3">
    <source>
        <dbReference type="EMBL" id="KAK0406214.1"/>
    </source>
</evidence>
<name>A0AA39HIW4_9BILA</name>
<feature type="coiled-coil region" evidence="1">
    <location>
        <begin position="116"/>
        <end position="164"/>
    </location>
</feature>
<dbReference type="Proteomes" id="UP001175271">
    <property type="component" value="Unassembled WGS sequence"/>
</dbReference>
<feature type="region of interest" description="Disordered" evidence="2">
    <location>
        <begin position="78"/>
        <end position="112"/>
    </location>
</feature>
<accession>A0AA39HIW4</accession>
<evidence type="ECO:0000313" key="4">
    <source>
        <dbReference type="Proteomes" id="UP001175271"/>
    </source>
</evidence>
<comment type="caution">
    <text evidence="3">The sequence shown here is derived from an EMBL/GenBank/DDBJ whole genome shotgun (WGS) entry which is preliminary data.</text>
</comment>
<proteinExistence type="predicted"/>
<dbReference type="AlphaFoldDB" id="A0AA39HIW4"/>
<dbReference type="EMBL" id="JAUCMV010000004">
    <property type="protein sequence ID" value="KAK0406214.1"/>
    <property type="molecule type" value="Genomic_DNA"/>
</dbReference>
<feature type="region of interest" description="Disordered" evidence="2">
    <location>
        <begin position="199"/>
        <end position="235"/>
    </location>
</feature>
<organism evidence="3 4">
    <name type="scientific">Steinernema hermaphroditum</name>
    <dbReference type="NCBI Taxonomy" id="289476"/>
    <lineage>
        <taxon>Eukaryota</taxon>
        <taxon>Metazoa</taxon>
        <taxon>Ecdysozoa</taxon>
        <taxon>Nematoda</taxon>
        <taxon>Chromadorea</taxon>
        <taxon>Rhabditida</taxon>
        <taxon>Tylenchina</taxon>
        <taxon>Panagrolaimomorpha</taxon>
        <taxon>Strongyloidoidea</taxon>
        <taxon>Steinernematidae</taxon>
        <taxon>Steinernema</taxon>
    </lineage>
</organism>
<reference evidence="3" key="1">
    <citation type="submission" date="2023-06" db="EMBL/GenBank/DDBJ databases">
        <title>Genomic analysis of the entomopathogenic nematode Steinernema hermaphroditum.</title>
        <authorList>
            <person name="Schwarz E.M."/>
            <person name="Heppert J.K."/>
            <person name="Baniya A."/>
            <person name="Schwartz H.T."/>
            <person name="Tan C.-H."/>
            <person name="Antoshechkin I."/>
            <person name="Sternberg P.W."/>
            <person name="Goodrich-Blair H."/>
            <person name="Dillman A.R."/>
        </authorList>
    </citation>
    <scope>NUCLEOTIDE SEQUENCE</scope>
    <source>
        <strain evidence="3">PS9179</strain>
        <tissue evidence="3">Whole animal</tissue>
    </source>
</reference>
<gene>
    <name evidence="3" type="ORF">QR680_018440</name>
</gene>
<sequence>MVTIIIFENPEPLHQITDRRMLIGDEAVTTPNHNSPPAQTTNEHLEKLTAAVYRLERHLFDISLSMHALTINVRDMQLDRPTPRRMPPPKKPDPVSLGTKRTRRFRERQKAKNDELEALRRAKEPTEHELQELKTTQANLKAERSQLKQDIARFKHRIHDMERKLNEVQYIKRQYLKGRLHELPPRSLPLLPGTSLTNCTQEPSTSRLHHLASVPDGIRRPEGQPEVPEAPPKKN</sequence>
<evidence type="ECO:0000256" key="2">
    <source>
        <dbReference type="SAM" id="MobiDB-lite"/>
    </source>
</evidence>
<evidence type="ECO:0008006" key="5">
    <source>
        <dbReference type="Google" id="ProtNLM"/>
    </source>
</evidence>
<protein>
    <recommendedName>
        <fullName evidence="5">BZIP domain-containing protein</fullName>
    </recommendedName>
</protein>
<keyword evidence="4" id="KW-1185">Reference proteome</keyword>
<keyword evidence="1" id="KW-0175">Coiled coil</keyword>